<dbReference type="InterPro" id="IPR043502">
    <property type="entry name" value="DNA/RNA_pol_sf"/>
</dbReference>
<dbReference type="Proteomes" id="UP000823935">
    <property type="component" value="Unassembled WGS sequence"/>
</dbReference>
<dbReference type="SUPFAM" id="SSF56672">
    <property type="entry name" value="DNA/RNA polymerases"/>
    <property type="match status" value="1"/>
</dbReference>
<dbReference type="PANTHER" id="PTHR11076">
    <property type="entry name" value="DNA REPAIR POLYMERASE UMUC / TRANSFERASE FAMILY MEMBER"/>
    <property type="match status" value="1"/>
</dbReference>
<keyword evidence="2" id="KW-0963">Cytoplasm</keyword>
<dbReference type="GO" id="GO:0003684">
    <property type="term" value="F:damaged DNA binding"/>
    <property type="evidence" value="ECO:0007669"/>
    <property type="project" value="InterPro"/>
</dbReference>
<comment type="subunit">
    <text evidence="2">Monomer.</text>
</comment>
<comment type="function">
    <text evidence="2">Poorly processive, error-prone DNA polymerase involved in untargeted mutagenesis. Copies undamaged DNA at stalled replication forks, which arise in vivo from mismatched or misaligned primer ends. These misaligned primers can be extended by PolIV. Exhibits no 3'-5' exonuclease (proofreading) activity. May be involved in translesional synthesis, in conjunction with the beta clamp from PolIII.</text>
</comment>
<keyword evidence="2 4" id="KW-0808">Transferase</keyword>
<dbReference type="SUPFAM" id="SSF100879">
    <property type="entry name" value="Lesion bypass DNA polymerase (Y-family), little finger domain"/>
    <property type="match status" value="1"/>
</dbReference>
<comment type="similarity">
    <text evidence="1 2">Belongs to the DNA polymerase type-Y family.</text>
</comment>
<evidence type="ECO:0000313" key="5">
    <source>
        <dbReference type="Proteomes" id="UP000823935"/>
    </source>
</evidence>
<comment type="cofactor">
    <cofactor evidence="2">
        <name>Mg(2+)</name>
        <dbReference type="ChEBI" id="CHEBI:18420"/>
    </cofactor>
    <text evidence="2">Binds 2 magnesium ions per subunit.</text>
</comment>
<keyword evidence="2" id="KW-0234">DNA repair</keyword>
<dbReference type="GO" id="GO:0009432">
    <property type="term" value="P:SOS response"/>
    <property type="evidence" value="ECO:0007669"/>
    <property type="project" value="TreeGrafter"/>
</dbReference>
<dbReference type="InterPro" id="IPR001126">
    <property type="entry name" value="UmuC"/>
</dbReference>
<feature type="active site" evidence="2">
    <location>
        <position position="106"/>
    </location>
</feature>
<dbReference type="Gene3D" id="1.10.150.20">
    <property type="entry name" value="5' to 3' exonuclease, C-terminal subdomain"/>
    <property type="match status" value="1"/>
</dbReference>
<evidence type="ECO:0000256" key="2">
    <source>
        <dbReference type="HAMAP-Rule" id="MF_01113"/>
    </source>
</evidence>
<proteinExistence type="inferred from homology"/>
<dbReference type="GO" id="GO:0000287">
    <property type="term" value="F:magnesium ion binding"/>
    <property type="evidence" value="ECO:0007669"/>
    <property type="project" value="UniProtKB-UniRule"/>
</dbReference>
<dbReference type="NCBIfam" id="NF002677">
    <property type="entry name" value="PRK02406.1"/>
    <property type="match status" value="1"/>
</dbReference>
<dbReference type="InterPro" id="IPR022880">
    <property type="entry name" value="DNApol_IV"/>
</dbReference>
<dbReference type="AlphaFoldDB" id="A0A9D1JLJ4"/>
<dbReference type="Gene3D" id="3.30.1490.100">
    <property type="entry name" value="DNA polymerase, Y-family, little finger domain"/>
    <property type="match status" value="1"/>
</dbReference>
<protein>
    <recommendedName>
        <fullName evidence="2">DNA polymerase IV</fullName>
        <shortName evidence="2">Pol IV</shortName>
        <ecNumber evidence="2">2.7.7.7</ecNumber>
    </recommendedName>
</protein>
<feature type="domain" description="UmuC" evidence="3">
    <location>
        <begin position="5"/>
        <end position="187"/>
    </location>
</feature>
<evidence type="ECO:0000313" key="4">
    <source>
        <dbReference type="EMBL" id="HIS32434.1"/>
    </source>
</evidence>
<keyword evidence="2" id="KW-0479">Metal-binding</keyword>
<dbReference type="Gene3D" id="3.40.1170.60">
    <property type="match status" value="1"/>
</dbReference>
<keyword evidence="2" id="KW-0235">DNA replication</keyword>
<reference evidence="4" key="1">
    <citation type="submission" date="2020-10" db="EMBL/GenBank/DDBJ databases">
        <authorList>
            <person name="Gilroy R."/>
        </authorList>
    </citation>
    <scope>NUCLEOTIDE SEQUENCE</scope>
    <source>
        <strain evidence="4">CHK190-19873</strain>
    </source>
</reference>
<reference evidence="4" key="2">
    <citation type="journal article" date="2021" name="PeerJ">
        <title>Extensive microbial diversity within the chicken gut microbiome revealed by metagenomics and culture.</title>
        <authorList>
            <person name="Gilroy R."/>
            <person name="Ravi A."/>
            <person name="Getino M."/>
            <person name="Pursley I."/>
            <person name="Horton D.L."/>
            <person name="Alikhan N.F."/>
            <person name="Baker D."/>
            <person name="Gharbi K."/>
            <person name="Hall N."/>
            <person name="Watson M."/>
            <person name="Adriaenssens E.M."/>
            <person name="Foster-Nyarko E."/>
            <person name="Jarju S."/>
            <person name="Secka A."/>
            <person name="Antonio M."/>
            <person name="Oren A."/>
            <person name="Chaudhuri R.R."/>
            <person name="La Ragione R."/>
            <person name="Hildebrand F."/>
            <person name="Pallen M.J."/>
        </authorList>
    </citation>
    <scope>NUCLEOTIDE SEQUENCE</scope>
    <source>
        <strain evidence="4">CHK190-19873</strain>
    </source>
</reference>
<evidence type="ECO:0000256" key="1">
    <source>
        <dbReference type="ARBA" id="ARBA00010945"/>
    </source>
</evidence>
<dbReference type="CDD" id="cd03586">
    <property type="entry name" value="PolY_Pol_IV_kappa"/>
    <property type="match status" value="1"/>
</dbReference>
<dbReference type="EMBL" id="DVIQ01000080">
    <property type="protein sequence ID" value="HIS32434.1"/>
    <property type="molecule type" value="Genomic_DNA"/>
</dbReference>
<comment type="subcellular location">
    <subcellularLocation>
        <location evidence="2">Cytoplasm</location>
    </subcellularLocation>
</comment>
<dbReference type="InterPro" id="IPR043128">
    <property type="entry name" value="Rev_trsase/Diguanyl_cyclase"/>
</dbReference>
<dbReference type="GO" id="GO:0005829">
    <property type="term" value="C:cytosol"/>
    <property type="evidence" value="ECO:0007669"/>
    <property type="project" value="TreeGrafter"/>
</dbReference>
<evidence type="ECO:0000259" key="3">
    <source>
        <dbReference type="PROSITE" id="PS50173"/>
    </source>
</evidence>
<dbReference type="Pfam" id="PF00817">
    <property type="entry name" value="IMS"/>
    <property type="match status" value="1"/>
</dbReference>
<dbReference type="InterPro" id="IPR036775">
    <property type="entry name" value="DNA_pol_Y-fam_lit_finger_sf"/>
</dbReference>
<name>A0A9D1JLJ4_9FIRM</name>
<dbReference type="InterPro" id="IPR050116">
    <property type="entry name" value="DNA_polymerase-Y"/>
</dbReference>
<keyword evidence="2" id="KW-0239">DNA-directed DNA polymerase</keyword>
<comment type="catalytic activity">
    <reaction evidence="2">
        <text>DNA(n) + a 2'-deoxyribonucleoside 5'-triphosphate = DNA(n+1) + diphosphate</text>
        <dbReference type="Rhea" id="RHEA:22508"/>
        <dbReference type="Rhea" id="RHEA-COMP:17339"/>
        <dbReference type="Rhea" id="RHEA-COMP:17340"/>
        <dbReference type="ChEBI" id="CHEBI:33019"/>
        <dbReference type="ChEBI" id="CHEBI:61560"/>
        <dbReference type="ChEBI" id="CHEBI:173112"/>
        <dbReference type="EC" id="2.7.7.7"/>
    </reaction>
</comment>
<accession>A0A9D1JLJ4</accession>
<organism evidence="4 5">
    <name type="scientific">Candidatus Limivivens intestinipullorum</name>
    <dbReference type="NCBI Taxonomy" id="2840858"/>
    <lineage>
        <taxon>Bacteria</taxon>
        <taxon>Bacillati</taxon>
        <taxon>Bacillota</taxon>
        <taxon>Clostridia</taxon>
        <taxon>Lachnospirales</taxon>
        <taxon>Lachnospiraceae</taxon>
        <taxon>Lachnospiraceae incertae sedis</taxon>
        <taxon>Candidatus Limivivens</taxon>
    </lineage>
</organism>
<keyword evidence="2" id="KW-0238">DNA-binding</keyword>
<dbReference type="EC" id="2.7.7.7" evidence="2"/>
<feature type="binding site" evidence="2">
    <location>
        <position position="105"/>
    </location>
    <ligand>
        <name>Mg(2+)</name>
        <dbReference type="ChEBI" id="CHEBI:18420"/>
    </ligand>
</feature>
<dbReference type="GO" id="GO:0006261">
    <property type="term" value="P:DNA-templated DNA replication"/>
    <property type="evidence" value="ECO:0007669"/>
    <property type="project" value="UniProtKB-UniRule"/>
</dbReference>
<keyword evidence="2 4" id="KW-0548">Nucleotidyltransferase</keyword>
<dbReference type="PANTHER" id="PTHR11076:SF33">
    <property type="entry name" value="DNA POLYMERASE KAPPA"/>
    <property type="match status" value="1"/>
</dbReference>
<sequence>MERVILHSDLNSFYASVECLMDPSLRDKPVAVGGDVESRHGIILTKNQLAKPFGVRVGQAIWEAKQCCPELVVVPPHFSEYHRFSRLVREIYEEYTDQVEPFGIDEAWLDVTGSRMLFGSGKEIADTLRKRIRKELGLTVSVGVSFNKVFAKLASDLKKPDATTEIPRERFREIIFPLPVCDLLFVGWSAARKFRDYGVFTIGDLANTDVKLLRSWMGKQGEILHAYANGWDISPVAKVGSAEVVKSVGNSTTCPRDLRTNEDVRLVITMMAEEVSRRLREQGLQGKTVVLFLRDNNLKSWERQAPMKRFTNVCAEIAGEAYALFRKVYGWPTPLRGLGVRVTDLAPEGSAEQCMFFGEETHLKRASLDRAVDGVRKRFGEGSVRRALLMTDPQLAHLDPNIQSSLQNFVQAASYQ</sequence>
<dbReference type="HAMAP" id="MF_01113">
    <property type="entry name" value="DNApol_IV"/>
    <property type="match status" value="1"/>
</dbReference>
<dbReference type="PROSITE" id="PS50173">
    <property type="entry name" value="UMUC"/>
    <property type="match status" value="1"/>
</dbReference>
<keyword evidence="2" id="KW-0515">Mutator protein</keyword>
<keyword evidence="2" id="KW-0227">DNA damage</keyword>
<keyword evidence="2" id="KW-0460">Magnesium</keyword>
<dbReference type="Pfam" id="PF11799">
    <property type="entry name" value="IMS_C"/>
    <property type="match status" value="1"/>
</dbReference>
<feature type="site" description="Substrate discrimination" evidence="2">
    <location>
        <position position="14"/>
    </location>
</feature>
<dbReference type="GO" id="GO:0006281">
    <property type="term" value="P:DNA repair"/>
    <property type="evidence" value="ECO:0007669"/>
    <property type="project" value="UniProtKB-UniRule"/>
</dbReference>
<dbReference type="GO" id="GO:0042276">
    <property type="term" value="P:error-prone translesion synthesis"/>
    <property type="evidence" value="ECO:0007669"/>
    <property type="project" value="TreeGrafter"/>
</dbReference>
<dbReference type="InterPro" id="IPR017961">
    <property type="entry name" value="DNA_pol_Y-fam_little_finger"/>
</dbReference>
<feature type="binding site" evidence="2">
    <location>
        <position position="9"/>
    </location>
    <ligand>
        <name>Mg(2+)</name>
        <dbReference type="ChEBI" id="CHEBI:18420"/>
    </ligand>
</feature>
<comment type="caution">
    <text evidence="4">The sequence shown here is derived from an EMBL/GenBank/DDBJ whole genome shotgun (WGS) entry which is preliminary data.</text>
</comment>
<dbReference type="Gene3D" id="3.30.70.270">
    <property type="match status" value="1"/>
</dbReference>
<dbReference type="GO" id="GO:0003887">
    <property type="term" value="F:DNA-directed DNA polymerase activity"/>
    <property type="evidence" value="ECO:0007669"/>
    <property type="project" value="UniProtKB-UniRule"/>
</dbReference>
<gene>
    <name evidence="2 4" type="primary">dinB</name>
    <name evidence="4" type="ORF">IAB44_12965</name>
</gene>